<evidence type="ECO:0000313" key="3">
    <source>
        <dbReference type="Proteomes" id="UP000321261"/>
    </source>
</evidence>
<feature type="region of interest" description="Disordered" evidence="1">
    <location>
        <begin position="169"/>
        <end position="274"/>
    </location>
</feature>
<gene>
    <name evidence="2" type="ORF">FHX44_112256</name>
</gene>
<evidence type="ECO:0000256" key="1">
    <source>
        <dbReference type="SAM" id="MobiDB-lite"/>
    </source>
</evidence>
<organism evidence="2 3">
    <name type="scientific">Pseudonocardia hierapolitana</name>
    <dbReference type="NCBI Taxonomy" id="1128676"/>
    <lineage>
        <taxon>Bacteria</taxon>
        <taxon>Bacillati</taxon>
        <taxon>Actinomycetota</taxon>
        <taxon>Actinomycetes</taxon>
        <taxon>Pseudonocardiales</taxon>
        <taxon>Pseudonocardiaceae</taxon>
        <taxon>Pseudonocardia</taxon>
    </lineage>
</organism>
<proteinExistence type="predicted"/>
<dbReference type="AlphaFoldDB" id="A0A561SNE0"/>
<feature type="compositionally biased region" description="Basic residues" evidence="1">
    <location>
        <begin position="238"/>
        <end position="262"/>
    </location>
</feature>
<name>A0A561SNE0_9PSEU</name>
<evidence type="ECO:0000313" key="2">
    <source>
        <dbReference type="EMBL" id="TWF76366.1"/>
    </source>
</evidence>
<dbReference type="EMBL" id="VIWU01000001">
    <property type="protein sequence ID" value="TWF76366.1"/>
    <property type="molecule type" value="Genomic_DNA"/>
</dbReference>
<reference evidence="2 3" key="1">
    <citation type="submission" date="2019-06" db="EMBL/GenBank/DDBJ databases">
        <title>Sequencing the genomes of 1000 actinobacteria strains.</title>
        <authorList>
            <person name="Klenk H.-P."/>
        </authorList>
    </citation>
    <scope>NUCLEOTIDE SEQUENCE [LARGE SCALE GENOMIC DNA]</scope>
    <source>
        <strain evidence="2 3">DSM 45671</strain>
    </source>
</reference>
<dbReference type="Proteomes" id="UP000321261">
    <property type="component" value="Unassembled WGS sequence"/>
</dbReference>
<comment type="caution">
    <text evidence="2">The sequence shown here is derived from an EMBL/GenBank/DDBJ whole genome shotgun (WGS) entry which is preliminary data.</text>
</comment>
<protein>
    <submittedName>
        <fullName evidence="2">Uncharacterized protein</fullName>
    </submittedName>
</protein>
<accession>A0A561SNE0</accession>
<keyword evidence="3" id="KW-1185">Reference proteome</keyword>
<sequence length="315" mass="33831">MERRCQRPVGHGGSGWCRIRQGDFGEVGLGGWNGWRPRPGPSEAPSGKAFGGAFRQGLRWHLPARPSVAPSGKAFGGTFRQGLRWHLPARPSVAPSGKAFGGTFRQGLRWHLPARPSVAPSGKAFGGTFRQGLRWHLPARPSVAPSGKAFGGTFRQGLRWHLPARPSVAPSGKAFGGPAHSAGPPLRAQGRLRRRCAIASRPLDLRASATPPGSTTRAGRGPARRARGATEGGPTARSRLRRGNDRKRHGNAPNSRSRRPWRRQQPTSHTQYALHTRPALCEVATGCVKSLSAEGEGSRDRPEVYISVPAEPAMC</sequence>